<reference evidence="1" key="1">
    <citation type="submission" date="2018-02" db="EMBL/GenBank/DDBJ databases">
        <title>Rhizophora mucronata_Transcriptome.</title>
        <authorList>
            <person name="Meera S.P."/>
            <person name="Sreeshan A."/>
            <person name="Augustine A."/>
        </authorList>
    </citation>
    <scope>NUCLEOTIDE SEQUENCE</scope>
    <source>
        <tissue evidence="1">Leaf</tissue>
    </source>
</reference>
<sequence>MSGEDLLICQMQILSLLRCGQAAVKTVWK</sequence>
<name>A0A2P2JQT8_RHIMU</name>
<protein>
    <submittedName>
        <fullName evidence="1">Uncharacterized protein</fullName>
    </submittedName>
</protein>
<proteinExistence type="predicted"/>
<organism evidence="1">
    <name type="scientific">Rhizophora mucronata</name>
    <name type="common">Asiatic mangrove</name>
    <dbReference type="NCBI Taxonomy" id="61149"/>
    <lineage>
        <taxon>Eukaryota</taxon>
        <taxon>Viridiplantae</taxon>
        <taxon>Streptophyta</taxon>
        <taxon>Embryophyta</taxon>
        <taxon>Tracheophyta</taxon>
        <taxon>Spermatophyta</taxon>
        <taxon>Magnoliopsida</taxon>
        <taxon>eudicotyledons</taxon>
        <taxon>Gunneridae</taxon>
        <taxon>Pentapetalae</taxon>
        <taxon>rosids</taxon>
        <taxon>fabids</taxon>
        <taxon>Malpighiales</taxon>
        <taxon>Rhizophoraceae</taxon>
        <taxon>Rhizophora</taxon>
    </lineage>
</organism>
<accession>A0A2P2JQT8</accession>
<evidence type="ECO:0000313" key="1">
    <source>
        <dbReference type="EMBL" id="MBW95827.1"/>
    </source>
</evidence>
<dbReference type="AlphaFoldDB" id="A0A2P2JQT8"/>
<dbReference type="EMBL" id="GGEC01015344">
    <property type="protein sequence ID" value="MBW95827.1"/>
    <property type="molecule type" value="Transcribed_RNA"/>
</dbReference>